<dbReference type="RefSeq" id="WP_110523471.1">
    <property type="nucleotide sequence ID" value="NZ_QKOE01000003.1"/>
</dbReference>
<reference evidence="1 2" key="1">
    <citation type="submission" date="2018-06" db="EMBL/GenBank/DDBJ databases">
        <title>Azoarcus communis strain SWub3 genome.</title>
        <authorList>
            <person name="Zorraquino Salvo V."/>
            <person name="Toubiana D."/>
            <person name="Blumwald E."/>
        </authorList>
    </citation>
    <scope>NUCLEOTIDE SEQUENCE [LARGE SCALE GENOMIC DNA]</scope>
    <source>
        <strain evidence="1 2">SWub3</strain>
    </source>
</reference>
<evidence type="ECO:0008006" key="3">
    <source>
        <dbReference type="Google" id="ProtNLM"/>
    </source>
</evidence>
<comment type="caution">
    <text evidence="1">The sequence shown here is derived from an EMBL/GenBank/DDBJ whole genome shotgun (WGS) entry which is preliminary data.</text>
</comment>
<proteinExistence type="predicted"/>
<dbReference type="EMBL" id="QKOE01000003">
    <property type="protein sequence ID" value="PZA17456.1"/>
    <property type="molecule type" value="Genomic_DNA"/>
</dbReference>
<evidence type="ECO:0000313" key="2">
    <source>
        <dbReference type="Proteomes" id="UP000248259"/>
    </source>
</evidence>
<dbReference type="AlphaFoldDB" id="A0A323V1U0"/>
<accession>A0A323V1U0</accession>
<sequence>MTAHILIIVDDNGFEVWQRQRRNICLRLQTDGHAEPAQQALESWIKQHATHLPCAILIENADERLVLDHLPRCGRNDRLTLLARRLAQQFPATPYVTHFPQPSPHDPTNRETILLAGLGTTDVLAALIAIIDRFNLPIARIVTPTLLLQTPSLRTANPEQHELLLCFDGAAMQIVLTSHGALRFTRQSRGRATLLADSLPDHVQTLAQTCAYLVGQRLLDTRQAPRARVIAATKDHTTLAALADAGIEITLVNPRSLMRPLPALAPDAAQSETRALMVQLLAEHSKTGYLPGALRHRYPLWRSARLAIAAGTISLIAATGLSAARLADANLQASQSAQLETRIDDTHRQVAALTEAEQRNTVPSHATIALARALHEHQQLEISSGSVMHHLSMLLADAPSLRLQRLAWHPTATETATRSSPPPLPTDITVYASIRAEDTAEAATSALEAAIARWQARSGHQLDWQWQPSGAKALTVPTNMPVLDIKLTIARDMLTQPTDKVQP</sequence>
<gene>
    <name evidence="1" type="ORF">DNK49_06235</name>
</gene>
<dbReference type="OrthoDB" id="8526168at2"/>
<organism evidence="1 2">
    <name type="scientific">Parazoarcus communis SWub3 = DSM 12120</name>
    <dbReference type="NCBI Taxonomy" id="1121029"/>
    <lineage>
        <taxon>Bacteria</taxon>
        <taxon>Pseudomonadati</taxon>
        <taxon>Pseudomonadota</taxon>
        <taxon>Betaproteobacteria</taxon>
        <taxon>Rhodocyclales</taxon>
        <taxon>Zoogloeaceae</taxon>
        <taxon>Parazoarcus</taxon>
    </lineage>
</organism>
<protein>
    <recommendedName>
        <fullName evidence="3">GspL cytoplasmic actin-ATPase-like domain-containing protein</fullName>
    </recommendedName>
</protein>
<keyword evidence="2" id="KW-1185">Reference proteome</keyword>
<evidence type="ECO:0000313" key="1">
    <source>
        <dbReference type="EMBL" id="PZA17456.1"/>
    </source>
</evidence>
<name>A0A323V1U0_9RHOO</name>
<dbReference type="Proteomes" id="UP000248259">
    <property type="component" value="Unassembled WGS sequence"/>
</dbReference>